<gene>
    <name evidence="2 4" type="primary">EFR3B</name>
</gene>
<dbReference type="GO" id="GO:0019226">
    <property type="term" value="P:transmission of nerve impulse"/>
    <property type="evidence" value="ECO:0007669"/>
    <property type="project" value="Ensembl"/>
</dbReference>
<dbReference type="InterPro" id="IPR051851">
    <property type="entry name" value="EFR3_Homologs"/>
</dbReference>
<dbReference type="PANTHER" id="PTHR12444:SF4">
    <property type="entry name" value="PROTEIN EFR3 HOMOLOG B"/>
    <property type="match status" value="1"/>
</dbReference>
<dbReference type="InterPro" id="IPR016024">
    <property type="entry name" value="ARM-type_fold"/>
</dbReference>
<dbReference type="ExpressionAtlas" id="A0A5F5PV31">
    <property type="expression patterns" value="baseline"/>
</dbReference>
<dbReference type="GO" id="GO:0005886">
    <property type="term" value="C:plasma membrane"/>
    <property type="evidence" value="ECO:0007669"/>
    <property type="project" value="Ensembl"/>
</dbReference>
<dbReference type="AlphaFoldDB" id="A0A5F5PV31"/>
<comment type="similarity">
    <text evidence="1">Belongs to the EFR3 family.</text>
</comment>
<dbReference type="PANTHER" id="PTHR12444">
    <property type="entry name" value="PROTEIN EFR3 HOMOLOG CMP44E"/>
    <property type="match status" value="1"/>
</dbReference>
<dbReference type="InParanoid" id="A0A5F5PV31"/>
<evidence type="ECO:0000313" key="2">
    <source>
        <dbReference type="Ensembl" id="ENSECAP00000052481.2"/>
    </source>
</evidence>
<dbReference type="SUPFAM" id="SSF48371">
    <property type="entry name" value="ARM repeat"/>
    <property type="match status" value="1"/>
</dbReference>
<organism evidence="2 3">
    <name type="scientific">Equus caballus</name>
    <name type="common">Horse</name>
    <dbReference type="NCBI Taxonomy" id="9796"/>
    <lineage>
        <taxon>Eukaryota</taxon>
        <taxon>Metazoa</taxon>
        <taxon>Chordata</taxon>
        <taxon>Craniata</taxon>
        <taxon>Vertebrata</taxon>
        <taxon>Euteleostomi</taxon>
        <taxon>Mammalia</taxon>
        <taxon>Eutheria</taxon>
        <taxon>Laurasiatheria</taxon>
        <taxon>Perissodactyla</taxon>
        <taxon>Equidae</taxon>
        <taxon>Equus</taxon>
    </lineage>
</organism>
<dbReference type="Proteomes" id="UP000002281">
    <property type="component" value="Chromosome 15"/>
</dbReference>
<reference evidence="2" key="3">
    <citation type="submission" date="2025-09" db="UniProtKB">
        <authorList>
            <consortium name="Ensembl"/>
        </authorList>
    </citation>
    <scope>IDENTIFICATION</scope>
    <source>
        <strain evidence="2">Thoroughbred</strain>
    </source>
</reference>
<reference evidence="2 3" key="1">
    <citation type="journal article" date="2009" name="Science">
        <title>Genome sequence, comparative analysis, and population genetics of the domestic horse.</title>
        <authorList>
            <consortium name="Broad Institute Genome Sequencing Platform"/>
            <consortium name="Broad Institute Whole Genome Assembly Team"/>
            <person name="Wade C.M."/>
            <person name="Giulotto E."/>
            <person name="Sigurdsson S."/>
            <person name="Zoli M."/>
            <person name="Gnerre S."/>
            <person name="Imsland F."/>
            <person name="Lear T.L."/>
            <person name="Adelson D.L."/>
            <person name="Bailey E."/>
            <person name="Bellone R.R."/>
            <person name="Bloecker H."/>
            <person name="Distl O."/>
            <person name="Edgar R.C."/>
            <person name="Garber M."/>
            <person name="Leeb T."/>
            <person name="Mauceli E."/>
            <person name="MacLeod J.N."/>
            <person name="Penedo M.C.T."/>
            <person name="Raison J.M."/>
            <person name="Sharpe T."/>
            <person name="Vogel J."/>
            <person name="Andersson L."/>
            <person name="Antczak D.F."/>
            <person name="Biagi T."/>
            <person name="Binns M.M."/>
            <person name="Chowdhary B.P."/>
            <person name="Coleman S.J."/>
            <person name="Della Valle G."/>
            <person name="Fryc S."/>
            <person name="Guerin G."/>
            <person name="Hasegawa T."/>
            <person name="Hill E.W."/>
            <person name="Jurka J."/>
            <person name="Kiialainen A."/>
            <person name="Lindgren G."/>
            <person name="Liu J."/>
            <person name="Magnani E."/>
            <person name="Mickelson J.R."/>
            <person name="Murray J."/>
            <person name="Nergadze S.G."/>
            <person name="Onofrio R."/>
            <person name="Pedroni S."/>
            <person name="Piras M.F."/>
            <person name="Raudsepp T."/>
            <person name="Rocchi M."/>
            <person name="Roeed K.H."/>
            <person name="Ryder O.A."/>
            <person name="Searle S."/>
            <person name="Skow L."/>
            <person name="Swinburne J.E."/>
            <person name="Syvaenen A.C."/>
            <person name="Tozaki T."/>
            <person name="Valberg S.J."/>
            <person name="Vaudin M."/>
            <person name="White J.R."/>
            <person name="Zody M.C."/>
            <person name="Lander E.S."/>
            <person name="Lindblad-Toh K."/>
        </authorList>
    </citation>
    <scope>NUCLEOTIDE SEQUENCE [LARGE SCALE GENOMIC DNA]</scope>
    <source>
        <strain evidence="2 3">Thoroughbred</strain>
    </source>
</reference>
<dbReference type="GO" id="GO:0035176">
    <property type="term" value="P:social behavior"/>
    <property type="evidence" value="ECO:0007669"/>
    <property type="project" value="Ensembl"/>
</dbReference>
<protein>
    <submittedName>
        <fullName evidence="2">EFR3 homolog B</fullName>
    </submittedName>
</protein>
<reference evidence="2" key="2">
    <citation type="submission" date="2025-08" db="UniProtKB">
        <authorList>
            <consortium name="Ensembl"/>
        </authorList>
    </citation>
    <scope>IDENTIFICATION</scope>
    <source>
        <strain evidence="2">Thoroughbred</strain>
    </source>
</reference>
<dbReference type="STRING" id="9796.ENSECAP00000052481"/>
<keyword evidence="3" id="KW-1185">Reference proteome</keyword>
<sequence length="875" mass="98744">MEKLTFYALSAPEKLDRIGAYLSERLIRDVGRHRYGYVCIAMEALDQLLMACHCQSINLFVESFLKMVAKLLESEKPNLQILGTNSFVKFANIEEDTPSYHRSYDFFVSRFSEMCHCSHDDLEIKTKIRMSGIKGLQGVVRKTVNDELQANIWDPQHMDKIVPSLLFNLQHVEEAESRSPSPLQAPEKEKENPAELAERCLRELLGRAAFGNIKNAIKPVLIHLDNHSLWEPKVFAIRCFKIIMYSIQPQHSHLVIQQLLSHLDANSRSAATVRAGIVEVLSEAAVIAATGSVGEGALWEGVGAGNPTKDKELPLAGGCLPFQKRTRHCREVSDPVFLGRRHQWGKVGAEEASGWEWARACAVRQGRGEGARGPALDFGSPSLLRSGPTVLEMFNTLLRQLRLSIDYALTGSYDGAISLGTKIIKEHEERMFQEAVIKTIGSFASTLPTYQRSEVILFIMSKVPLPSLHHPMETGRTGENRNRLTQIMLLKSLLQVSTGFQCNNMMSALPSNFLDRLLSTALMEDAEIRLFVLEILISFLDRHGNRHKFSTISTLSDISVLKLKVDKCSRQDTVFMKKHSQQLYRHIYLTCKEETNIQKHYEALYSLLALISIELANEEVVVDLIRLVLAVQDVAQVNEENLPVYNRCALYALGAAYLNLISQLTTVPAFCQHIHEVIETRKKEAPYMLPEDVFVERPRLSQNLDGVVIEFLFRQSKISEVLGGSGYNSDRLCLPYIPQLTDEDRLSKRKSIGETISLQVEVESRNSPEKEERVPAEEITYETLKKAIVDSVAVEEQERERRRQVVEKFQKAPFEEIAAHCGARASLLQSKLNQIFEITIRPPPSPSGTITAAYGQPQNHSIPVYEMKFPDLCVY</sequence>
<dbReference type="PaxDb" id="9796-ENSECAP00000052481"/>
<proteinExistence type="inferred from homology"/>
<dbReference type="InterPro" id="IPR049152">
    <property type="entry name" value="EFR3-like_ARM"/>
</dbReference>
<dbReference type="GeneTree" id="ENSGT00390000002143"/>
<dbReference type="VGNC" id="VGNC:17453">
    <property type="gene designation" value="EFR3B"/>
</dbReference>
<dbReference type="GO" id="GO:0005829">
    <property type="term" value="C:cytosol"/>
    <property type="evidence" value="ECO:0007669"/>
    <property type="project" value="Ensembl"/>
</dbReference>
<evidence type="ECO:0000313" key="4">
    <source>
        <dbReference type="VGNC" id="VGNC:17453"/>
    </source>
</evidence>
<name>A0A5F5PV31_HORSE</name>
<evidence type="ECO:0000313" key="3">
    <source>
        <dbReference type="Proteomes" id="UP000002281"/>
    </source>
</evidence>
<dbReference type="Ensembl" id="ENSECAT00000072592.2">
    <property type="protein sequence ID" value="ENSECAP00000052481.2"/>
    <property type="gene ID" value="ENSECAG00000016528.4"/>
</dbReference>
<dbReference type="GO" id="GO:0015629">
    <property type="term" value="C:actin cytoskeleton"/>
    <property type="evidence" value="ECO:0007669"/>
    <property type="project" value="Ensembl"/>
</dbReference>
<dbReference type="Bgee" id="ENSECAG00000016528">
    <property type="expression patterns" value="Expressed in cerebellum and 17 other cell types or tissues"/>
</dbReference>
<dbReference type="GO" id="GO:0072659">
    <property type="term" value="P:protein localization to plasma membrane"/>
    <property type="evidence" value="ECO:0007669"/>
    <property type="project" value="Ensembl"/>
</dbReference>
<dbReference type="Pfam" id="PF21052">
    <property type="entry name" value="EFR3_ARM"/>
    <property type="match status" value="1"/>
</dbReference>
<evidence type="ECO:0000256" key="1">
    <source>
        <dbReference type="ARBA" id="ARBA00010216"/>
    </source>
</evidence>
<accession>A0A5F5PV31</accession>
<dbReference type="GO" id="GO:0046854">
    <property type="term" value="P:phosphatidylinositol phosphate biosynthetic process"/>
    <property type="evidence" value="ECO:0007669"/>
    <property type="project" value="Ensembl"/>
</dbReference>
<dbReference type="FunCoup" id="A0A5F5PV31">
    <property type="interactions" value="1815"/>
</dbReference>